<protein>
    <recommendedName>
        <fullName evidence="2">Orotidine 5'-phosphate decarboxylase domain-containing protein</fullName>
    </recommendedName>
</protein>
<dbReference type="Proteomes" id="UP000177354">
    <property type="component" value="Unassembled WGS sequence"/>
</dbReference>
<proteinExistence type="predicted"/>
<dbReference type="EMBL" id="MFJF01000007">
    <property type="protein sequence ID" value="OGG07894.1"/>
    <property type="molecule type" value="Genomic_DNA"/>
</dbReference>
<dbReference type="SUPFAM" id="SSF51366">
    <property type="entry name" value="Ribulose-phoshate binding barrel"/>
    <property type="match status" value="1"/>
</dbReference>
<dbReference type="GO" id="GO:0019854">
    <property type="term" value="P:L-ascorbic acid catabolic process"/>
    <property type="evidence" value="ECO:0007669"/>
    <property type="project" value="TreeGrafter"/>
</dbReference>
<dbReference type="GO" id="GO:0006207">
    <property type="term" value="P:'de novo' pyrimidine nucleobase biosynthetic process"/>
    <property type="evidence" value="ECO:0007669"/>
    <property type="project" value="InterPro"/>
</dbReference>
<reference evidence="3 4" key="1">
    <citation type="journal article" date="2016" name="Nat. Commun.">
        <title>Thousands of microbial genomes shed light on interconnected biogeochemical processes in an aquifer system.</title>
        <authorList>
            <person name="Anantharaman K."/>
            <person name="Brown C.T."/>
            <person name="Hug L.A."/>
            <person name="Sharon I."/>
            <person name="Castelle C.J."/>
            <person name="Probst A.J."/>
            <person name="Thomas B.C."/>
            <person name="Singh A."/>
            <person name="Wilkins M.J."/>
            <person name="Karaoz U."/>
            <person name="Brodie E.L."/>
            <person name="Williams K.H."/>
            <person name="Hubbard S.S."/>
            <person name="Banfield J.F."/>
        </authorList>
    </citation>
    <scope>NUCLEOTIDE SEQUENCE [LARGE SCALE GENOMIC DNA]</scope>
</reference>
<keyword evidence="1" id="KW-0456">Lyase</keyword>
<dbReference type="AlphaFoldDB" id="A0A1F5Z6G6"/>
<dbReference type="SMART" id="SM00934">
    <property type="entry name" value="OMPdecase"/>
    <property type="match status" value="1"/>
</dbReference>
<dbReference type="GO" id="GO:0033982">
    <property type="term" value="F:3-dehydro-L-gulonate-6-phosphate decarboxylase activity"/>
    <property type="evidence" value="ECO:0007669"/>
    <property type="project" value="TreeGrafter"/>
</dbReference>
<dbReference type="InterPro" id="IPR013785">
    <property type="entry name" value="Aldolase_TIM"/>
</dbReference>
<gene>
    <name evidence="3" type="ORF">A2777_00610</name>
</gene>
<dbReference type="Pfam" id="PF00215">
    <property type="entry name" value="OMPdecase"/>
    <property type="match status" value="1"/>
</dbReference>
<feature type="domain" description="Orotidine 5'-phosphate decarboxylase" evidence="2">
    <location>
        <begin position="8"/>
        <end position="205"/>
    </location>
</feature>
<sequence>MLNRKTRYLQIALNSTLENAAGIISSLPASPRIIIEAGTPLIKRYGMDAVRKLNYWWSQKAVSAAFDPYIVADVKTMDRGATEVFLAKDAGASAVIALGIAPVETLDVFIKTCRENSVDSMIDVMNIDAPIKILRRLKTLPDVVILHRGVDEEKFNPDKPIPYLQINKIRSGYNTLIAIAGGDTIREVQRAIFNDADIVVVWKEFFSSGDQTAQLAGEFLRVIK</sequence>
<organism evidence="3 4">
    <name type="scientific">Candidatus Gottesmanbacteria bacterium RIFCSPHIGHO2_01_FULL_40_15</name>
    <dbReference type="NCBI Taxonomy" id="1798376"/>
    <lineage>
        <taxon>Bacteria</taxon>
        <taxon>Candidatus Gottesmaniibacteriota</taxon>
    </lineage>
</organism>
<comment type="caution">
    <text evidence="3">The sequence shown here is derived from an EMBL/GenBank/DDBJ whole genome shotgun (WGS) entry which is preliminary data.</text>
</comment>
<dbReference type="PANTHER" id="PTHR35039:SF3">
    <property type="entry name" value="3-KETO-L-GULONATE-6-PHOSPHATE DECARBOXYLASE SGBH-RELATED"/>
    <property type="match status" value="1"/>
</dbReference>
<evidence type="ECO:0000259" key="2">
    <source>
        <dbReference type="SMART" id="SM00934"/>
    </source>
</evidence>
<evidence type="ECO:0000256" key="1">
    <source>
        <dbReference type="ARBA" id="ARBA00023239"/>
    </source>
</evidence>
<dbReference type="Gene3D" id="3.20.20.70">
    <property type="entry name" value="Aldolase class I"/>
    <property type="match status" value="1"/>
</dbReference>
<accession>A0A1F5Z6G6</accession>
<dbReference type="PANTHER" id="PTHR35039">
    <property type="entry name" value="3-KETO-L-GULONATE-6-PHOSPHATE DECARBOXYLASE SGBH-RELATED"/>
    <property type="match status" value="1"/>
</dbReference>
<name>A0A1F5Z6G6_9BACT</name>
<dbReference type="InterPro" id="IPR001754">
    <property type="entry name" value="OMPdeCOase_dom"/>
</dbReference>
<evidence type="ECO:0000313" key="4">
    <source>
        <dbReference type="Proteomes" id="UP000177354"/>
    </source>
</evidence>
<dbReference type="GO" id="GO:0004590">
    <property type="term" value="F:orotidine-5'-phosphate decarboxylase activity"/>
    <property type="evidence" value="ECO:0007669"/>
    <property type="project" value="InterPro"/>
</dbReference>
<evidence type="ECO:0000313" key="3">
    <source>
        <dbReference type="EMBL" id="OGG07894.1"/>
    </source>
</evidence>
<dbReference type="InterPro" id="IPR011060">
    <property type="entry name" value="RibuloseP-bd_barrel"/>
</dbReference>